<dbReference type="InterPro" id="IPR006703">
    <property type="entry name" value="G_AIG1"/>
</dbReference>
<evidence type="ECO:0000259" key="3">
    <source>
        <dbReference type="Pfam" id="PF04548"/>
    </source>
</evidence>
<accession>A0A816FDC1</accession>
<evidence type="ECO:0000256" key="2">
    <source>
        <dbReference type="ARBA" id="ARBA00022741"/>
    </source>
</evidence>
<dbReference type="GO" id="GO:0005525">
    <property type="term" value="F:GTP binding"/>
    <property type="evidence" value="ECO:0007669"/>
    <property type="project" value="InterPro"/>
</dbReference>
<dbReference type="EMBL" id="CAJNOM010004933">
    <property type="protein sequence ID" value="CAF1660007.1"/>
    <property type="molecule type" value="Genomic_DNA"/>
</dbReference>
<dbReference type="AlphaFoldDB" id="A0A816FDC1"/>
<comment type="caution">
    <text evidence="5">The sequence shown here is derived from an EMBL/GenBank/DDBJ whole genome shotgun (WGS) entry which is preliminary data.</text>
</comment>
<gene>
    <name evidence="4" type="ORF">BJG266_LOCUS46022</name>
    <name evidence="5" type="ORF">QVE165_LOCUS63049</name>
</gene>
<keyword evidence="6" id="KW-1185">Reference proteome</keyword>
<evidence type="ECO:0000313" key="6">
    <source>
        <dbReference type="Proteomes" id="UP000663832"/>
    </source>
</evidence>
<keyword evidence="2" id="KW-0547">Nucleotide-binding</keyword>
<dbReference type="EMBL" id="CAJNOI010004541">
    <property type="protein sequence ID" value="CAF1547934.1"/>
    <property type="molecule type" value="Genomic_DNA"/>
</dbReference>
<evidence type="ECO:0000313" key="4">
    <source>
        <dbReference type="EMBL" id="CAF1547934.1"/>
    </source>
</evidence>
<evidence type="ECO:0000256" key="1">
    <source>
        <dbReference type="ARBA" id="ARBA00008535"/>
    </source>
</evidence>
<dbReference type="OrthoDB" id="10060897at2759"/>
<dbReference type="SUPFAM" id="SSF52540">
    <property type="entry name" value="P-loop containing nucleoside triphosphate hydrolases"/>
    <property type="match status" value="1"/>
</dbReference>
<feature type="domain" description="AIG1-type G" evidence="3">
    <location>
        <begin position="38"/>
        <end position="166"/>
    </location>
</feature>
<protein>
    <recommendedName>
        <fullName evidence="3">AIG1-type G domain-containing protein</fullName>
    </recommendedName>
</protein>
<proteinExistence type="inferred from homology"/>
<evidence type="ECO:0000313" key="5">
    <source>
        <dbReference type="EMBL" id="CAF1660007.1"/>
    </source>
</evidence>
<dbReference type="Proteomes" id="UP000663832">
    <property type="component" value="Unassembled WGS sequence"/>
</dbReference>
<dbReference type="Gene3D" id="3.40.50.300">
    <property type="entry name" value="P-loop containing nucleotide triphosphate hydrolases"/>
    <property type="match status" value="1"/>
</dbReference>
<dbReference type="Proteomes" id="UP000663877">
    <property type="component" value="Unassembled WGS sequence"/>
</dbReference>
<name>A0A816FDC1_9BILA</name>
<sequence>MHSTERLSEDPQVILKDLHRLRNQHQNYLMPYDQPKQTIILLGRSGVGKTTISNVIKDSLYYSPRSTFSHPIQQQPDPQQKGGLSIIDAPDIFDVQNRPSKCELTEGGLRVDHFHIPFNDNILPLFGLVFSIQQGISSADIEAILNFKAEFEQLSRKMILILTHCEE</sequence>
<dbReference type="Pfam" id="PF04548">
    <property type="entry name" value="AIG1"/>
    <property type="match status" value="1"/>
</dbReference>
<comment type="similarity">
    <text evidence="1">Belongs to the TRAFAC class TrmE-Era-EngA-EngB-Septin-like GTPase superfamily. AIG1/Toc34/Toc159-like paraseptin GTPase family. IAN subfamily.</text>
</comment>
<organism evidence="5 6">
    <name type="scientific">Adineta steineri</name>
    <dbReference type="NCBI Taxonomy" id="433720"/>
    <lineage>
        <taxon>Eukaryota</taxon>
        <taxon>Metazoa</taxon>
        <taxon>Spiralia</taxon>
        <taxon>Gnathifera</taxon>
        <taxon>Rotifera</taxon>
        <taxon>Eurotatoria</taxon>
        <taxon>Bdelloidea</taxon>
        <taxon>Adinetida</taxon>
        <taxon>Adinetidae</taxon>
        <taxon>Adineta</taxon>
    </lineage>
</organism>
<dbReference type="InterPro" id="IPR027417">
    <property type="entry name" value="P-loop_NTPase"/>
</dbReference>
<reference evidence="5" key="1">
    <citation type="submission" date="2021-02" db="EMBL/GenBank/DDBJ databases">
        <authorList>
            <person name="Nowell W R."/>
        </authorList>
    </citation>
    <scope>NUCLEOTIDE SEQUENCE</scope>
</reference>
<feature type="non-terminal residue" evidence="5">
    <location>
        <position position="167"/>
    </location>
</feature>